<keyword evidence="3" id="KW-0418">Kinase</keyword>
<keyword evidence="6" id="KW-0723">Serine/threonine-protein kinase</keyword>
<protein>
    <recommendedName>
        <fullName evidence="7">Protein kinase domain-containing protein</fullName>
    </recommendedName>
</protein>
<dbReference type="GO" id="GO:0005737">
    <property type="term" value="C:cytoplasm"/>
    <property type="evidence" value="ECO:0007669"/>
    <property type="project" value="TreeGrafter"/>
</dbReference>
<dbReference type="InterPro" id="IPR017441">
    <property type="entry name" value="Protein_kinase_ATP_BS"/>
</dbReference>
<evidence type="ECO:0000256" key="4">
    <source>
        <dbReference type="ARBA" id="ARBA00022840"/>
    </source>
</evidence>
<dbReference type="InterPro" id="IPR000719">
    <property type="entry name" value="Prot_kinase_dom"/>
</dbReference>
<name>A0AAW1P2A8_9CHLO</name>
<organism evidence="8 9">
    <name type="scientific">[Myrmecia] bisecta</name>
    <dbReference type="NCBI Taxonomy" id="41462"/>
    <lineage>
        <taxon>Eukaryota</taxon>
        <taxon>Viridiplantae</taxon>
        <taxon>Chlorophyta</taxon>
        <taxon>core chlorophytes</taxon>
        <taxon>Trebouxiophyceae</taxon>
        <taxon>Trebouxiales</taxon>
        <taxon>Trebouxiaceae</taxon>
        <taxon>Myrmecia</taxon>
    </lineage>
</organism>
<dbReference type="PROSITE" id="PS00107">
    <property type="entry name" value="PROTEIN_KINASE_ATP"/>
    <property type="match status" value="1"/>
</dbReference>
<evidence type="ECO:0000259" key="7">
    <source>
        <dbReference type="PROSITE" id="PS50011"/>
    </source>
</evidence>
<evidence type="ECO:0000256" key="5">
    <source>
        <dbReference type="PROSITE-ProRule" id="PRU10141"/>
    </source>
</evidence>
<feature type="domain" description="Protein kinase" evidence="7">
    <location>
        <begin position="68"/>
        <end position="385"/>
    </location>
</feature>
<dbReference type="InterPro" id="IPR008271">
    <property type="entry name" value="Ser/Thr_kinase_AS"/>
</dbReference>
<accession>A0AAW1P2A8</accession>
<comment type="caution">
    <text evidence="8">The sequence shown here is derived from an EMBL/GenBank/DDBJ whole genome shotgun (WGS) entry which is preliminary data.</text>
</comment>
<evidence type="ECO:0000256" key="3">
    <source>
        <dbReference type="ARBA" id="ARBA00022777"/>
    </source>
</evidence>
<dbReference type="Pfam" id="PF00069">
    <property type="entry name" value="Pkinase"/>
    <property type="match status" value="1"/>
</dbReference>
<dbReference type="SMART" id="SM00220">
    <property type="entry name" value="S_TKc"/>
    <property type="match status" value="1"/>
</dbReference>
<keyword evidence="1" id="KW-0808">Transferase</keyword>
<dbReference type="EMBL" id="JALJOR010000018">
    <property type="protein sequence ID" value="KAK9804430.1"/>
    <property type="molecule type" value="Genomic_DNA"/>
</dbReference>
<dbReference type="AlphaFoldDB" id="A0AAW1P2A8"/>
<evidence type="ECO:0000256" key="2">
    <source>
        <dbReference type="ARBA" id="ARBA00022741"/>
    </source>
</evidence>
<evidence type="ECO:0000313" key="8">
    <source>
        <dbReference type="EMBL" id="KAK9804430.1"/>
    </source>
</evidence>
<dbReference type="InterPro" id="IPR011009">
    <property type="entry name" value="Kinase-like_dom_sf"/>
</dbReference>
<dbReference type="PANTHER" id="PTHR24348">
    <property type="entry name" value="SERINE/THREONINE-PROTEIN KINASE UNC-51-RELATED"/>
    <property type="match status" value="1"/>
</dbReference>
<dbReference type="GO" id="GO:0004674">
    <property type="term" value="F:protein serine/threonine kinase activity"/>
    <property type="evidence" value="ECO:0007669"/>
    <property type="project" value="UniProtKB-KW"/>
</dbReference>
<reference evidence="8 9" key="1">
    <citation type="journal article" date="2024" name="Nat. Commun.">
        <title>Phylogenomics reveals the evolutionary origins of lichenization in chlorophyte algae.</title>
        <authorList>
            <person name="Puginier C."/>
            <person name="Libourel C."/>
            <person name="Otte J."/>
            <person name="Skaloud P."/>
            <person name="Haon M."/>
            <person name="Grisel S."/>
            <person name="Petersen M."/>
            <person name="Berrin J.G."/>
            <person name="Delaux P.M."/>
            <person name="Dal Grande F."/>
            <person name="Keller J."/>
        </authorList>
    </citation>
    <scope>NUCLEOTIDE SEQUENCE [LARGE SCALE GENOMIC DNA]</scope>
    <source>
        <strain evidence="8 9">SAG 2043</strain>
    </source>
</reference>
<comment type="similarity">
    <text evidence="6">Belongs to the protein kinase superfamily.</text>
</comment>
<dbReference type="PROSITE" id="PS00108">
    <property type="entry name" value="PROTEIN_KINASE_ST"/>
    <property type="match status" value="1"/>
</dbReference>
<dbReference type="GO" id="GO:0005524">
    <property type="term" value="F:ATP binding"/>
    <property type="evidence" value="ECO:0007669"/>
    <property type="project" value="UniProtKB-UniRule"/>
</dbReference>
<dbReference type="Gene3D" id="1.10.510.10">
    <property type="entry name" value="Transferase(Phosphotransferase) domain 1"/>
    <property type="match status" value="1"/>
</dbReference>
<dbReference type="SUPFAM" id="SSF56112">
    <property type="entry name" value="Protein kinase-like (PK-like)"/>
    <property type="match status" value="1"/>
</dbReference>
<evidence type="ECO:0000313" key="9">
    <source>
        <dbReference type="Proteomes" id="UP001489004"/>
    </source>
</evidence>
<gene>
    <name evidence="8" type="ORF">WJX72_012222</name>
</gene>
<sequence>MPADASGTVPETTLSSAEGVSSASANLQSSTFADIPQVQRYLQKFSNHERKHWFDNEERAPFSKDYVWVTSNLLGSGAFGRVYNGAAIGRCRRRGENEYRFAVKEMIFDVAGAPTSWADILQEVTVMREVQGVGGEHVVHLLDFFHSDCAAWLVLELLPGRSLRALMPMLQRLRPADHQHIVQQIAADVLEVLVRCHGGGIAHCDLKPENLFVNLRDALRLTNVLDWGLATHFKPGGTCTILKGSPDYLAPEVVSGWLRQYRGALPAPVRPDAADMWSLGVLLLEARFGRNPFRVHWWQHITTKQHLGSVRSLHKQWAAFSPAMSWVKRALAPGEVLSFDQLISEILAPAFQATSDTLLQDDKHACCTPVGRLTRHVLEAYLTFI</sequence>
<feature type="binding site" evidence="5">
    <location>
        <position position="104"/>
    </location>
    <ligand>
        <name>ATP</name>
        <dbReference type="ChEBI" id="CHEBI:30616"/>
    </ligand>
</feature>
<keyword evidence="9" id="KW-1185">Reference proteome</keyword>
<dbReference type="Proteomes" id="UP001489004">
    <property type="component" value="Unassembled WGS sequence"/>
</dbReference>
<dbReference type="GO" id="GO:0010506">
    <property type="term" value="P:regulation of autophagy"/>
    <property type="evidence" value="ECO:0007669"/>
    <property type="project" value="InterPro"/>
</dbReference>
<keyword evidence="4 5" id="KW-0067">ATP-binding</keyword>
<keyword evidence="2 5" id="KW-0547">Nucleotide-binding</keyword>
<dbReference type="PROSITE" id="PS50011">
    <property type="entry name" value="PROTEIN_KINASE_DOM"/>
    <property type="match status" value="1"/>
</dbReference>
<evidence type="ECO:0000256" key="1">
    <source>
        <dbReference type="ARBA" id="ARBA00022679"/>
    </source>
</evidence>
<dbReference type="InterPro" id="IPR045269">
    <property type="entry name" value="Atg1-like"/>
</dbReference>
<proteinExistence type="inferred from homology"/>
<evidence type="ECO:0000256" key="6">
    <source>
        <dbReference type="RuleBase" id="RU000304"/>
    </source>
</evidence>